<evidence type="ECO:0000313" key="2">
    <source>
        <dbReference type="EMBL" id="AYA36564.1"/>
    </source>
</evidence>
<feature type="domain" description="Outer membrane protein beta-barrel" evidence="1">
    <location>
        <begin position="67"/>
        <end position="239"/>
    </location>
</feature>
<dbReference type="InterPro" id="IPR025665">
    <property type="entry name" value="Beta-barrel_OMP_2"/>
</dbReference>
<evidence type="ECO:0000313" key="3">
    <source>
        <dbReference type="Proteomes" id="UP000262802"/>
    </source>
</evidence>
<protein>
    <submittedName>
        <fullName evidence="2">PorT family protein</fullName>
    </submittedName>
</protein>
<name>A0A3B7QXL3_9BACT</name>
<dbReference type="OrthoDB" id="1467485at2"/>
<reference evidence="2 3" key="1">
    <citation type="submission" date="2018-09" db="EMBL/GenBank/DDBJ databases">
        <title>Hymenobacter medium sp. nov., isolated from R2A medium.</title>
        <authorList>
            <person name="Yingchao G."/>
        </authorList>
    </citation>
    <scope>NUCLEOTIDE SEQUENCE [LARGE SCALE GENOMIC DNA]</scope>
    <source>
        <strain evidence="3">sh-6</strain>
    </source>
</reference>
<dbReference type="Pfam" id="PF13568">
    <property type="entry name" value="OMP_b-brl_2"/>
    <property type="match status" value="1"/>
</dbReference>
<gene>
    <name evidence="2" type="ORF">D3Y59_05540</name>
</gene>
<dbReference type="Proteomes" id="UP000262802">
    <property type="component" value="Chromosome"/>
</dbReference>
<proteinExistence type="predicted"/>
<organism evidence="2 3">
    <name type="scientific">Hymenobacter oligotrophus</name>
    <dbReference type="NCBI Taxonomy" id="2319843"/>
    <lineage>
        <taxon>Bacteria</taxon>
        <taxon>Pseudomonadati</taxon>
        <taxon>Bacteroidota</taxon>
        <taxon>Cytophagia</taxon>
        <taxon>Cytophagales</taxon>
        <taxon>Hymenobacteraceae</taxon>
        <taxon>Hymenobacter</taxon>
    </lineage>
</organism>
<accession>A0A3B7QXL3</accession>
<dbReference type="KEGG" id="hyh:D3Y59_05540"/>
<dbReference type="EMBL" id="CP032317">
    <property type="protein sequence ID" value="AYA36564.1"/>
    <property type="molecule type" value="Genomic_DNA"/>
</dbReference>
<evidence type="ECO:0000259" key="1">
    <source>
        <dbReference type="Pfam" id="PF13568"/>
    </source>
</evidence>
<dbReference type="AlphaFoldDB" id="A0A3B7QXL3"/>
<dbReference type="RefSeq" id="WP_119444146.1">
    <property type="nucleotide sequence ID" value="NZ_CP032317.1"/>
</dbReference>
<keyword evidence="3" id="KW-1185">Reference proteome</keyword>
<sequence>MATAHVWHKLHLHRHQVTLRLGALLLLALPTAALGQKSSYTKANRGKNGQVKTVTVNNLPGYDSRWFHPGFFVAVNGSRYRLEHSQTYVNNLQNGQGIAANAKFSPGFAVGFIGDARLTDYLSLRFTPGVSFLTRQVEFKKIGSVADTIVDQEISFTQLDLPLLLKLKSERRRNTRVYLVGGVRPSFNVGNRRRDPVSSQLKLGNSDFAIEYGVGLDLFYPFFKFAPELRFSHGLPNVLQPGNDVYTNSFQRVRSSTVTLYLNFE</sequence>